<organism evidence="2 3">
    <name type="scientific">Pigmentiphaga kullae</name>
    <dbReference type="NCBI Taxonomy" id="151784"/>
    <lineage>
        <taxon>Bacteria</taxon>
        <taxon>Pseudomonadati</taxon>
        <taxon>Pseudomonadota</taxon>
        <taxon>Betaproteobacteria</taxon>
        <taxon>Burkholderiales</taxon>
        <taxon>Alcaligenaceae</taxon>
        <taxon>Pigmentiphaga</taxon>
    </lineage>
</organism>
<dbReference type="Proteomes" id="UP000292445">
    <property type="component" value="Unassembled WGS sequence"/>
</dbReference>
<feature type="chain" id="PRO_5020550472" description="Lipoprotein" evidence="1">
    <location>
        <begin position="20"/>
        <end position="156"/>
    </location>
</feature>
<sequence length="156" mass="16777">MYRRLPLLVLALVSLYACSKSPPDSLPAAAPAASADGPPRYDAELVYVDFTARDPRALEKYRQGPFIVTGRLQKVHIVGAGELQLDLKAADPAHPVRVWLKSDPACDGGRDCPEQVALDTLPRGFKVYLECERATLQDGMPTVADCVLTGASGRAS</sequence>
<dbReference type="RefSeq" id="WP_130361386.1">
    <property type="nucleotide sequence ID" value="NZ_SGXC01000003.1"/>
</dbReference>
<dbReference type="PROSITE" id="PS51257">
    <property type="entry name" value="PROKAR_LIPOPROTEIN"/>
    <property type="match status" value="1"/>
</dbReference>
<keyword evidence="1" id="KW-0732">Signal</keyword>
<evidence type="ECO:0000256" key="1">
    <source>
        <dbReference type="SAM" id="SignalP"/>
    </source>
</evidence>
<protein>
    <recommendedName>
        <fullName evidence="4">Lipoprotein</fullName>
    </recommendedName>
</protein>
<comment type="caution">
    <text evidence="2">The sequence shown here is derived from an EMBL/GenBank/DDBJ whole genome shotgun (WGS) entry which is preliminary data.</text>
</comment>
<dbReference type="OrthoDB" id="8686441at2"/>
<gene>
    <name evidence="2" type="ORF">EV675_5222</name>
</gene>
<reference evidence="2 3" key="1">
    <citation type="submission" date="2019-02" db="EMBL/GenBank/DDBJ databases">
        <title>Genomic Encyclopedia of Type Strains, Phase IV (KMG-IV): sequencing the most valuable type-strain genomes for metagenomic binning, comparative biology and taxonomic classification.</title>
        <authorList>
            <person name="Goeker M."/>
        </authorList>
    </citation>
    <scope>NUCLEOTIDE SEQUENCE [LARGE SCALE GENOMIC DNA]</scope>
    <source>
        <strain evidence="2 3">K24</strain>
    </source>
</reference>
<dbReference type="AlphaFoldDB" id="A0A4Q7N987"/>
<dbReference type="EMBL" id="SGXC01000003">
    <property type="protein sequence ID" value="RZS78567.1"/>
    <property type="molecule type" value="Genomic_DNA"/>
</dbReference>
<evidence type="ECO:0008006" key="4">
    <source>
        <dbReference type="Google" id="ProtNLM"/>
    </source>
</evidence>
<evidence type="ECO:0000313" key="2">
    <source>
        <dbReference type="EMBL" id="RZS78567.1"/>
    </source>
</evidence>
<feature type="signal peptide" evidence="1">
    <location>
        <begin position="1"/>
        <end position="19"/>
    </location>
</feature>
<name>A0A4Q7N987_9BURK</name>
<proteinExistence type="predicted"/>
<keyword evidence="3" id="KW-1185">Reference proteome</keyword>
<accession>A0A4Q7N987</accession>
<evidence type="ECO:0000313" key="3">
    <source>
        <dbReference type="Proteomes" id="UP000292445"/>
    </source>
</evidence>